<sequence length="137" mass="16060">MIIIHAGLFFFQVMDQKAKDHFEKANKQLQKANEELFKPMEDVVSFLVCKNSLFAIENYLKGYLTKRGFHTKENESLDILLERCRLLDKKFHQINLSVIDCSSSPDHNRYCEDIDKVNSCFQTADHLENFLIKKSII</sequence>
<comment type="caution">
    <text evidence="1">The sequence shown here is derived from an EMBL/GenBank/DDBJ whole genome shotgun (WGS) entry which is preliminary data.</text>
</comment>
<dbReference type="RefSeq" id="WP_342159600.1">
    <property type="nucleotide sequence ID" value="NZ_JBCDNA010000001.1"/>
</dbReference>
<evidence type="ECO:0000313" key="1">
    <source>
        <dbReference type="EMBL" id="MEL4455713.1"/>
    </source>
</evidence>
<evidence type="ECO:0000313" key="2">
    <source>
        <dbReference type="Proteomes" id="UP001474120"/>
    </source>
</evidence>
<dbReference type="Proteomes" id="UP001474120">
    <property type="component" value="Unassembled WGS sequence"/>
</dbReference>
<proteinExistence type="predicted"/>
<dbReference type="Gene3D" id="1.20.120.330">
    <property type="entry name" value="Nucleotidyltransferases domain 2"/>
    <property type="match status" value="1"/>
</dbReference>
<protein>
    <recommendedName>
        <fullName evidence="3">HEPN domain-containing protein</fullName>
    </recommendedName>
</protein>
<gene>
    <name evidence="1" type="ORF">AABB81_07380</name>
</gene>
<accession>A0ABU9L0R8</accession>
<reference evidence="1 2" key="1">
    <citation type="submission" date="2024-04" db="EMBL/GenBank/DDBJ databases">
        <title>whole genome sequencing of Lutimonas vermicola strain IMCC1616.</title>
        <authorList>
            <person name="Bae S.S."/>
        </authorList>
    </citation>
    <scope>NUCLEOTIDE SEQUENCE [LARGE SCALE GENOMIC DNA]</scope>
    <source>
        <strain evidence="1 2">IMCC1616</strain>
    </source>
</reference>
<dbReference type="EMBL" id="JBCDNA010000001">
    <property type="protein sequence ID" value="MEL4455713.1"/>
    <property type="molecule type" value="Genomic_DNA"/>
</dbReference>
<name>A0ABU9L0R8_9FLAO</name>
<keyword evidence="2" id="KW-1185">Reference proteome</keyword>
<organism evidence="1 2">
    <name type="scientific">Lutimonas vermicola</name>
    <dbReference type="NCBI Taxonomy" id="414288"/>
    <lineage>
        <taxon>Bacteria</taxon>
        <taxon>Pseudomonadati</taxon>
        <taxon>Bacteroidota</taxon>
        <taxon>Flavobacteriia</taxon>
        <taxon>Flavobacteriales</taxon>
        <taxon>Flavobacteriaceae</taxon>
        <taxon>Lutimonas</taxon>
    </lineage>
</organism>
<evidence type="ECO:0008006" key="3">
    <source>
        <dbReference type="Google" id="ProtNLM"/>
    </source>
</evidence>